<reference evidence="1 4" key="2">
    <citation type="submission" date="2020-08" db="EMBL/GenBank/DDBJ databases">
        <title>Genomic Encyclopedia of Type Strains, Phase IV (KMG-IV): sequencing the most valuable type-strain genomes for metagenomic binning, comparative biology and taxonomic classification.</title>
        <authorList>
            <person name="Goeker M."/>
        </authorList>
    </citation>
    <scope>NUCLEOTIDE SEQUENCE [LARGE SCALE GENOMIC DNA]</scope>
    <source>
        <strain evidence="1 4">DSM 12421</strain>
    </source>
</reference>
<evidence type="ECO:0000313" key="2">
    <source>
        <dbReference type="EMBL" id="QGR16930.1"/>
    </source>
</evidence>
<keyword evidence="3" id="KW-1185">Reference proteome</keyword>
<dbReference type="RefSeq" id="WP_156014480.1">
    <property type="nucleotide sequence ID" value="NZ_CP045484.1"/>
</dbReference>
<proteinExistence type="predicted"/>
<dbReference type="Proteomes" id="UP000582213">
    <property type="component" value="Unassembled WGS sequence"/>
</dbReference>
<evidence type="ECO:0000313" key="4">
    <source>
        <dbReference type="Proteomes" id="UP000582213"/>
    </source>
</evidence>
<dbReference type="OrthoDB" id="382452at2157"/>
<dbReference type="GeneID" id="42800955"/>
<dbReference type="Proteomes" id="UP000427373">
    <property type="component" value="Chromosome"/>
</dbReference>
<reference evidence="2 3" key="1">
    <citation type="submission" date="2019-10" db="EMBL/GenBank/DDBJ databases">
        <title>Genome Sequences from Six Type Strain Members of the Archaeal Family Sulfolobaceae: Acidianus ambivalens, Acidianus infernus, Metallosphaera prunae, Stygiolobus azoricus, Sulfolobus metallicus, and Sulfurisphaera ohwakuensis.</title>
        <authorList>
            <person name="Counts J.A."/>
            <person name="Kelly R.M."/>
        </authorList>
    </citation>
    <scope>NUCLEOTIDE SEQUENCE [LARGE SCALE GENOMIC DNA]</scope>
    <source>
        <strain evidence="2 3">TA-1</strain>
    </source>
</reference>
<protein>
    <submittedName>
        <fullName evidence="2">Uncharacterized protein</fullName>
    </submittedName>
</protein>
<gene>
    <name evidence="2" type="ORF">D1869_06880</name>
    <name evidence="1" type="ORF">HNQ62_000352</name>
</gene>
<name>A0A650CGL8_SULOH</name>
<organism evidence="2 3">
    <name type="scientific">Sulfurisphaera ohwakuensis</name>
    <dbReference type="NCBI Taxonomy" id="69656"/>
    <lineage>
        <taxon>Archaea</taxon>
        <taxon>Thermoproteota</taxon>
        <taxon>Thermoprotei</taxon>
        <taxon>Sulfolobales</taxon>
        <taxon>Sulfolobaceae</taxon>
        <taxon>Sulfurisphaera</taxon>
    </lineage>
</organism>
<dbReference type="KEGG" id="soh:D1869_06880"/>
<sequence length="298" mass="33596">MERFNNIVERIGKATGLSLKADSLTNLPQDYRIYPALASTDRALSNTKNVFQLIRHGTVIRTREGNYYYIGGKSNYWAGGRAFHSFKGGIEFTLSPSGSESSSIWKMIREAKSNIVVFQVKAIRLSKEWIDTTPAFSASVGIIANYIPKFLARPEFETIVPGDLVDFSGGKLTADGLLTAMRYASRKPPFPYFVAITDNELFMPYPPDRELCEYFVKDTTLCKYVELDKEFNEMLIGAPIFSADGLIGFVNSYIKTLEEHIVQLSYIPFKLEFTDKNMEKFAESLGVGEILALSRKYV</sequence>
<evidence type="ECO:0000313" key="1">
    <source>
        <dbReference type="EMBL" id="MBB5252634.1"/>
    </source>
</evidence>
<accession>A0A650CGL8</accession>
<dbReference type="EMBL" id="CP045484">
    <property type="protein sequence ID" value="QGR16930.1"/>
    <property type="molecule type" value="Genomic_DNA"/>
</dbReference>
<dbReference type="AlphaFoldDB" id="A0A650CGL8"/>
<evidence type="ECO:0000313" key="3">
    <source>
        <dbReference type="Proteomes" id="UP000427373"/>
    </source>
</evidence>
<dbReference type="EMBL" id="JACHFY010000001">
    <property type="protein sequence ID" value="MBB5252634.1"/>
    <property type="molecule type" value="Genomic_DNA"/>
</dbReference>